<dbReference type="Pfam" id="PF20150">
    <property type="entry name" value="2EXR"/>
    <property type="match status" value="1"/>
</dbReference>
<dbReference type="Proteomes" id="UP000253153">
    <property type="component" value="Unassembled WGS sequence"/>
</dbReference>
<evidence type="ECO:0000313" key="3">
    <source>
        <dbReference type="Proteomes" id="UP000253153"/>
    </source>
</evidence>
<comment type="caution">
    <text evidence="2">The sequence shown here is derived from an EMBL/GenBank/DDBJ whole genome shotgun (WGS) entry which is preliminary data.</text>
</comment>
<accession>A0A366S383</accession>
<dbReference type="RefSeq" id="XP_031018364.1">
    <property type="nucleotide sequence ID" value="XM_031157538.1"/>
</dbReference>
<dbReference type="InterPro" id="IPR045518">
    <property type="entry name" value="2EXR"/>
</dbReference>
<proteinExistence type="predicted"/>
<dbReference type="OrthoDB" id="3596450at2759"/>
<keyword evidence="3" id="KW-1185">Reference proteome</keyword>
<dbReference type="EMBL" id="QKXC01000069">
    <property type="protein sequence ID" value="RBR23773.1"/>
    <property type="molecule type" value="Genomic_DNA"/>
</dbReference>
<dbReference type="GeneID" id="41992834"/>
<evidence type="ECO:0000313" key="2">
    <source>
        <dbReference type="EMBL" id="RBR23773.1"/>
    </source>
</evidence>
<feature type="domain" description="2EXR" evidence="1">
    <location>
        <begin position="10"/>
        <end position="96"/>
    </location>
</feature>
<gene>
    <name evidence="2" type="ORF">FIESC28_03389</name>
</gene>
<organism evidence="2 3">
    <name type="scientific">Fusarium coffeatum</name>
    <dbReference type="NCBI Taxonomy" id="231269"/>
    <lineage>
        <taxon>Eukaryota</taxon>
        <taxon>Fungi</taxon>
        <taxon>Dikarya</taxon>
        <taxon>Ascomycota</taxon>
        <taxon>Pezizomycotina</taxon>
        <taxon>Sordariomycetes</taxon>
        <taxon>Hypocreomycetidae</taxon>
        <taxon>Hypocreales</taxon>
        <taxon>Nectriaceae</taxon>
        <taxon>Fusarium</taxon>
        <taxon>Fusarium incarnatum-equiseti species complex</taxon>
    </lineage>
</organism>
<evidence type="ECO:0000259" key="1">
    <source>
        <dbReference type="Pfam" id="PF20150"/>
    </source>
</evidence>
<protein>
    <recommendedName>
        <fullName evidence="1">2EXR domain-containing protein</fullName>
    </recommendedName>
</protein>
<dbReference type="AlphaFoldDB" id="A0A366S383"/>
<sequence>MSESIILDVSRLPGELQTIIWRFVLRDDRPGVLVFGYHNVPNNDNAQNALSTNITTAMSSYLIERALWTLCHESRRVVLLSFVDQLQQHNAHRMLYLTPPVAWGPLNWPGLGARCPSMYFLNNGPDRQYITGAPTRDLFIFHIDQFEALGMITPPEAQGLRPAQTVTNVGIEFNPLWHDDEYYTSRYFENFQNMWRVLRGQERLLNLWIIDTSLKRKDDAPPLSGGLQSFFAQGKKFSQLEYEFFGRDAAAESLEHWDFVRPVKHDWQPASMSFVQDLSFNRDALDEQFANDYLYHPHQDWPRVGLLGWEELAPGEAGQV</sequence>
<reference evidence="2 3" key="1">
    <citation type="submission" date="2018-06" db="EMBL/GenBank/DDBJ databases">
        <title>Fusarium incarnatum-equiseti species complex species 28.</title>
        <authorList>
            <person name="Gardiner D.M."/>
        </authorList>
    </citation>
    <scope>NUCLEOTIDE SEQUENCE [LARGE SCALE GENOMIC DNA]</scope>
    <source>
        <strain evidence="2 3">FIESC_28</strain>
    </source>
</reference>
<name>A0A366S383_9HYPO</name>